<keyword evidence="1" id="KW-0805">Transcription regulation</keyword>
<dbReference type="AlphaFoldDB" id="A0A1M5MPP9"/>
<keyword evidence="3" id="KW-0804">Transcription</keyword>
<dbReference type="Gene3D" id="1.10.357.10">
    <property type="entry name" value="Tetracycline Repressor, domain 2"/>
    <property type="match status" value="1"/>
</dbReference>
<dbReference type="InterPro" id="IPR001647">
    <property type="entry name" value="HTH_TetR"/>
</dbReference>
<dbReference type="InterPro" id="IPR023772">
    <property type="entry name" value="DNA-bd_HTH_TetR-type_CS"/>
</dbReference>
<organism evidence="6 7">
    <name type="scientific">Ferrimonas marina</name>
    <dbReference type="NCBI Taxonomy" id="299255"/>
    <lineage>
        <taxon>Bacteria</taxon>
        <taxon>Pseudomonadati</taxon>
        <taxon>Pseudomonadota</taxon>
        <taxon>Gammaproteobacteria</taxon>
        <taxon>Alteromonadales</taxon>
        <taxon>Ferrimonadaceae</taxon>
        <taxon>Ferrimonas</taxon>
    </lineage>
</organism>
<dbReference type="PROSITE" id="PS50977">
    <property type="entry name" value="HTH_TETR_2"/>
    <property type="match status" value="1"/>
</dbReference>
<dbReference type="PRINTS" id="PR00455">
    <property type="entry name" value="HTHTETR"/>
</dbReference>
<keyword evidence="7" id="KW-1185">Reference proteome</keyword>
<dbReference type="OrthoDB" id="270177at2"/>
<dbReference type="PROSITE" id="PS01081">
    <property type="entry name" value="HTH_TETR_1"/>
    <property type="match status" value="1"/>
</dbReference>
<dbReference type="STRING" id="299255.SAMN02745129_0727"/>
<reference evidence="7" key="1">
    <citation type="submission" date="2016-11" db="EMBL/GenBank/DDBJ databases">
        <authorList>
            <person name="Varghese N."/>
            <person name="Submissions S."/>
        </authorList>
    </citation>
    <scope>NUCLEOTIDE SEQUENCE [LARGE SCALE GENOMIC DNA]</scope>
    <source>
        <strain evidence="7">DSM 16917</strain>
    </source>
</reference>
<feature type="domain" description="HTH tetR-type" evidence="5">
    <location>
        <begin position="8"/>
        <end position="68"/>
    </location>
</feature>
<dbReference type="Pfam" id="PF00440">
    <property type="entry name" value="TetR_N"/>
    <property type="match status" value="1"/>
</dbReference>
<dbReference type="RefSeq" id="WP_067654103.1">
    <property type="nucleotide sequence ID" value="NZ_FQXG01000001.1"/>
</dbReference>
<evidence type="ECO:0000256" key="3">
    <source>
        <dbReference type="ARBA" id="ARBA00023163"/>
    </source>
</evidence>
<dbReference type="EMBL" id="FQXG01000001">
    <property type="protein sequence ID" value="SHG79271.1"/>
    <property type="molecule type" value="Genomic_DNA"/>
</dbReference>
<proteinExistence type="predicted"/>
<evidence type="ECO:0000256" key="2">
    <source>
        <dbReference type="ARBA" id="ARBA00023125"/>
    </source>
</evidence>
<evidence type="ECO:0000256" key="4">
    <source>
        <dbReference type="PROSITE-ProRule" id="PRU00335"/>
    </source>
</evidence>
<dbReference type="SUPFAM" id="SSF48498">
    <property type="entry name" value="Tetracyclin repressor-like, C-terminal domain"/>
    <property type="match status" value="1"/>
</dbReference>
<dbReference type="PANTHER" id="PTHR47506:SF1">
    <property type="entry name" value="HTH-TYPE TRANSCRIPTIONAL REGULATOR YJDC"/>
    <property type="match status" value="1"/>
</dbReference>
<keyword evidence="2 4" id="KW-0238">DNA-binding</keyword>
<sequence>MTAGRKRSFDEEVALEAAMQVFWRKGYSGASLTDLTQGMGINKPSMYSAFGNKEALFIRAAERYMARRAGTVLKYLDVSELSLRQRLEKTMQLIVTQQCDPDTPLGCLVVTSQGEVAGGDLPEKASELLDKMGNQTKQAFARVIRSAPEAQEKGLSERADVLALSLATTLRGTASMARAGVPYAELEPVIDCSLSGIGL</sequence>
<dbReference type="Proteomes" id="UP000184268">
    <property type="component" value="Unassembled WGS sequence"/>
</dbReference>
<dbReference type="SUPFAM" id="SSF46689">
    <property type="entry name" value="Homeodomain-like"/>
    <property type="match status" value="1"/>
</dbReference>
<dbReference type="PANTHER" id="PTHR47506">
    <property type="entry name" value="TRANSCRIPTIONAL REGULATORY PROTEIN"/>
    <property type="match status" value="1"/>
</dbReference>
<accession>A0A1M5MPP9</accession>
<dbReference type="InterPro" id="IPR036271">
    <property type="entry name" value="Tet_transcr_reg_TetR-rel_C_sf"/>
</dbReference>
<evidence type="ECO:0000259" key="5">
    <source>
        <dbReference type="PROSITE" id="PS50977"/>
    </source>
</evidence>
<name>A0A1M5MPP9_9GAMM</name>
<dbReference type="GO" id="GO:0003677">
    <property type="term" value="F:DNA binding"/>
    <property type="evidence" value="ECO:0007669"/>
    <property type="project" value="UniProtKB-UniRule"/>
</dbReference>
<gene>
    <name evidence="6" type="ORF">SAMN02745129_0727</name>
</gene>
<feature type="DNA-binding region" description="H-T-H motif" evidence="4">
    <location>
        <begin position="31"/>
        <end position="50"/>
    </location>
</feature>
<dbReference type="InterPro" id="IPR009057">
    <property type="entry name" value="Homeodomain-like_sf"/>
</dbReference>
<evidence type="ECO:0000256" key="1">
    <source>
        <dbReference type="ARBA" id="ARBA00023015"/>
    </source>
</evidence>
<evidence type="ECO:0000313" key="6">
    <source>
        <dbReference type="EMBL" id="SHG79271.1"/>
    </source>
</evidence>
<protein>
    <submittedName>
        <fullName evidence="6">Transcriptional regulator, TetR family</fullName>
    </submittedName>
</protein>
<dbReference type="Gene3D" id="1.10.10.60">
    <property type="entry name" value="Homeodomain-like"/>
    <property type="match status" value="1"/>
</dbReference>
<evidence type="ECO:0000313" key="7">
    <source>
        <dbReference type="Proteomes" id="UP000184268"/>
    </source>
</evidence>